<dbReference type="CDD" id="cd03207">
    <property type="entry name" value="GST_C_8"/>
    <property type="match status" value="1"/>
</dbReference>
<dbReference type="Pfam" id="PF02798">
    <property type="entry name" value="GST_N"/>
    <property type="match status" value="1"/>
</dbReference>
<name>A0ABV7LCK7_9HYPH</name>
<dbReference type="SUPFAM" id="SSF52833">
    <property type="entry name" value="Thioredoxin-like"/>
    <property type="match status" value="1"/>
</dbReference>
<dbReference type="InterPro" id="IPR036249">
    <property type="entry name" value="Thioredoxin-like_sf"/>
</dbReference>
<protein>
    <submittedName>
        <fullName evidence="2">Glutathione S-transferase family protein</fullName>
    </submittedName>
</protein>
<dbReference type="SFLD" id="SFLDG01150">
    <property type="entry name" value="Main.1:_Beta-like"/>
    <property type="match status" value="1"/>
</dbReference>
<dbReference type="InterPro" id="IPR040079">
    <property type="entry name" value="Glutathione_S-Trfase"/>
</dbReference>
<dbReference type="Proteomes" id="UP001595536">
    <property type="component" value="Unassembled WGS sequence"/>
</dbReference>
<proteinExistence type="predicted"/>
<dbReference type="PANTHER" id="PTHR44051">
    <property type="entry name" value="GLUTATHIONE S-TRANSFERASE-RELATED"/>
    <property type="match status" value="1"/>
</dbReference>
<reference evidence="3" key="1">
    <citation type="journal article" date="2019" name="Int. J. Syst. Evol. Microbiol.">
        <title>The Global Catalogue of Microorganisms (GCM) 10K type strain sequencing project: providing services to taxonomists for standard genome sequencing and annotation.</title>
        <authorList>
            <consortium name="The Broad Institute Genomics Platform"/>
            <consortium name="The Broad Institute Genome Sequencing Center for Infectious Disease"/>
            <person name="Wu L."/>
            <person name="Ma J."/>
        </authorList>
    </citation>
    <scope>NUCLEOTIDE SEQUENCE [LARGE SCALE GENOMIC DNA]</scope>
    <source>
        <strain evidence="3">CCM 7941</strain>
    </source>
</reference>
<feature type="domain" description="GST N-terminal" evidence="1">
    <location>
        <begin position="4"/>
        <end position="85"/>
    </location>
</feature>
<evidence type="ECO:0000259" key="1">
    <source>
        <dbReference type="PROSITE" id="PS50404"/>
    </source>
</evidence>
<dbReference type="RefSeq" id="WP_376829895.1">
    <property type="nucleotide sequence ID" value="NZ_JBHLWR010000006.1"/>
</dbReference>
<sequence length="209" mass="22932">MSGNREVTLYYWPQSRAAATLELLEELGAPYRLEVIDITRGEQNAPAFLAVNPMGKVPAAVMDGVVVTEQIAIFTWLSDLFPEAGLTPAAADPLRGPWLRWLAFYAGCFEPAMMDRALKHPPPPRVMSPYGGYDLVVETLRGQLAKGPFILGARFTTADVLWSTALTFMTAFGLLEKTGDIAAYLARTDDRPARQRASAINARIMAERA</sequence>
<accession>A0ABV7LCK7</accession>
<dbReference type="Gene3D" id="3.40.30.10">
    <property type="entry name" value="Glutaredoxin"/>
    <property type="match status" value="1"/>
</dbReference>
<dbReference type="Gene3D" id="1.20.1050.10">
    <property type="match status" value="1"/>
</dbReference>
<dbReference type="PANTHER" id="PTHR44051:SF21">
    <property type="entry name" value="GLUTATHIONE S-TRANSFERASE FAMILY PROTEIN"/>
    <property type="match status" value="1"/>
</dbReference>
<organism evidence="2 3">
    <name type="scientific">Camelimonas abortus</name>
    <dbReference type="NCBI Taxonomy" id="1017184"/>
    <lineage>
        <taxon>Bacteria</taxon>
        <taxon>Pseudomonadati</taxon>
        <taxon>Pseudomonadota</taxon>
        <taxon>Alphaproteobacteria</taxon>
        <taxon>Hyphomicrobiales</taxon>
        <taxon>Chelatococcaceae</taxon>
        <taxon>Camelimonas</taxon>
    </lineage>
</organism>
<comment type="caution">
    <text evidence="2">The sequence shown here is derived from an EMBL/GenBank/DDBJ whole genome shotgun (WGS) entry which is preliminary data.</text>
</comment>
<dbReference type="EMBL" id="JBHRUV010000013">
    <property type="protein sequence ID" value="MFC3265141.1"/>
    <property type="molecule type" value="Genomic_DNA"/>
</dbReference>
<gene>
    <name evidence="2" type="ORF">ACFOEX_02045</name>
</gene>
<dbReference type="PROSITE" id="PS50404">
    <property type="entry name" value="GST_NTER"/>
    <property type="match status" value="1"/>
</dbReference>
<dbReference type="InterPro" id="IPR036282">
    <property type="entry name" value="Glutathione-S-Trfase_C_sf"/>
</dbReference>
<evidence type="ECO:0000313" key="2">
    <source>
        <dbReference type="EMBL" id="MFC3265141.1"/>
    </source>
</evidence>
<dbReference type="SFLD" id="SFLDG00358">
    <property type="entry name" value="Main_(cytGST)"/>
    <property type="match status" value="1"/>
</dbReference>
<evidence type="ECO:0000313" key="3">
    <source>
        <dbReference type="Proteomes" id="UP001595536"/>
    </source>
</evidence>
<dbReference type="SUPFAM" id="SSF47616">
    <property type="entry name" value="GST C-terminal domain-like"/>
    <property type="match status" value="1"/>
</dbReference>
<dbReference type="InterPro" id="IPR004045">
    <property type="entry name" value="Glutathione_S-Trfase_N"/>
</dbReference>
<dbReference type="SFLD" id="SFLDS00019">
    <property type="entry name" value="Glutathione_Transferase_(cytos"/>
    <property type="match status" value="1"/>
</dbReference>
<keyword evidence="3" id="KW-1185">Reference proteome</keyword>
<dbReference type="CDD" id="cd03046">
    <property type="entry name" value="GST_N_GTT1_like"/>
    <property type="match status" value="1"/>
</dbReference>